<evidence type="ECO:0000256" key="3">
    <source>
        <dbReference type="SAM" id="Coils"/>
    </source>
</evidence>
<dbReference type="Gene3D" id="3.40.50.300">
    <property type="entry name" value="P-loop containing nucleotide triphosphate hydrolases"/>
    <property type="match status" value="2"/>
</dbReference>
<dbReference type="CDD" id="cd03221">
    <property type="entry name" value="ABCF_EF-3"/>
    <property type="match status" value="2"/>
</dbReference>
<evidence type="ECO:0000256" key="2">
    <source>
        <dbReference type="ARBA" id="ARBA00022840"/>
    </source>
</evidence>
<dbReference type="AlphaFoldDB" id="A0A0G3X6G8"/>
<feature type="domain" description="ABC transporter" evidence="5">
    <location>
        <begin position="289"/>
        <end position="515"/>
    </location>
</feature>
<dbReference type="PANTHER" id="PTHR42855:SF1">
    <property type="entry name" value="ABC TRANSPORTER DOMAIN-CONTAINING PROTEIN"/>
    <property type="match status" value="1"/>
</dbReference>
<dbReference type="InterPro" id="IPR017871">
    <property type="entry name" value="ABC_transporter-like_CS"/>
</dbReference>
<evidence type="ECO:0000256" key="4">
    <source>
        <dbReference type="SAM" id="MobiDB-lite"/>
    </source>
</evidence>
<evidence type="ECO:0000259" key="5">
    <source>
        <dbReference type="PROSITE" id="PS50893"/>
    </source>
</evidence>
<feature type="region of interest" description="Disordered" evidence="4">
    <location>
        <begin position="498"/>
        <end position="544"/>
    </location>
</feature>
<dbReference type="OrthoDB" id="9808609at2"/>
<dbReference type="GO" id="GO:0003677">
    <property type="term" value="F:DNA binding"/>
    <property type="evidence" value="ECO:0007669"/>
    <property type="project" value="InterPro"/>
</dbReference>
<dbReference type="SMART" id="SM00382">
    <property type="entry name" value="AAA"/>
    <property type="match status" value="2"/>
</dbReference>
<dbReference type="InterPro" id="IPR032524">
    <property type="entry name" value="ABC_tran_C"/>
</dbReference>
<dbReference type="InterPro" id="IPR027417">
    <property type="entry name" value="P-loop_NTPase"/>
</dbReference>
<feature type="compositionally biased region" description="Gly residues" evidence="4">
    <location>
        <begin position="510"/>
        <end position="521"/>
    </location>
</feature>
<dbReference type="PROSITE" id="PS50893">
    <property type="entry name" value="ABC_TRANSPORTER_2"/>
    <property type="match status" value="2"/>
</dbReference>
<organism evidence="6 7">
    <name type="scientific">Pelagerythrobacter marensis</name>
    <dbReference type="NCBI Taxonomy" id="543877"/>
    <lineage>
        <taxon>Bacteria</taxon>
        <taxon>Pseudomonadati</taxon>
        <taxon>Pseudomonadota</taxon>
        <taxon>Alphaproteobacteria</taxon>
        <taxon>Sphingomonadales</taxon>
        <taxon>Erythrobacteraceae</taxon>
        <taxon>Pelagerythrobacter</taxon>
    </lineage>
</organism>
<sequence>MAQPPILSWEGLGLQQGGRWLFGGPDQGGIDLHIGPRDRLALIGRNGAGKTTLFRLIDDRIEADRGQRKIKPGTRIVLLEQEPDFSSCETLMDFALIGPHAPAEHEVEAIAGQLGIDMATPAKGASGGERRRAAIAKALAQEPDLLLMDEPTNHLDLAAIDWLEGWLDRYKGAFVVISHDRTFLKRLTRATIWLDRGQLRRKEVGFGGYEAWEEQVYAEEARAAEKLDAKLKIEAHWLERGVTARRKRNQGRLEKLGQMRAQRAAMIAPKGTAKLGLATEEDFKSKSVIVAEKVSKSYDERTIIRDFTLRIQRGDRIGVVGANGAGKTTLLKLLTGEISPDAGSIEISKKLAGVMIDQQRSLMEADKTVRQVLAEGGDWIDVRGVRKHVQGYLKEFLFDPKVVDTKVGIMSGGERSRLLLAREFARKSNLLVLDEPTNDLDLETLDLLQEVIADYEGTVLIVSHDRDFLDRTVTLTLGLDGTGFVDIVAGGYEDWEAKRRQRSAPARAKGAGGRESGGGSGSSPSAPPPPPPPRSAKLSYKDQRDYEQLPARIEELDTAIARGEEILADPDLFTRDPQKFANISKGLENARAEKDAAEERWLELAELVEG</sequence>
<dbReference type="Pfam" id="PF16326">
    <property type="entry name" value="ABC_tran_CTD"/>
    <property type="match status" value="1"/>
</dbReference>
<dbReference type="GO" id="GO:0016887">
    <property type="term" value="F:ATP hydrolysis activity"/>
    <property type="evidence" value="ECO:0007669"/>
    <property type="project" value="InterPro"/>
</dbReference>
<dbReference type="PATRIC" id="fig|543877.4.peg.704"/>
<evidence type="ECO:0000313" key="7">
    <source>
        <dbReference type="Proteomes" id="UP000037643"/>
    </source>
</evidence>
<dbReference type="RefSeq" id="WP_047805898.1">
    <property type="nucleotide sequence ID" value="NZ_CP011805.1"/>
</dbReference>
<dbReference type="KEGG" id="amx:AM2010_699"/>
<keyword evidence="7" id="KW-1185">Reference proteome</keyword>
<name>A0A0G3X6G8_9SPHN</name>
<keyword evidence="3" id="KW-0175">Coiled coil</keyword>
<dbReference type="InterPro" id="IPR037118">
    <property type="entry name" value="Val-tRNA_synth_C_sf"/>
</dbReference>
<dbReference type="Proteomes" id="UP000037643">
    <property type="component" value="Chromosome"/>
</dbReference>
<dbReference type="InterPro" id="IPR003439">
    <property type="entry name" value="ABC_transporter-like_ATP-bd"/>
</dbReference>
<dbReference type="Gene3D" id="1.10.287.380">
    <property type="entry name" value="Valyl-tRNA synthetase, C-terminal domain"/>
    <property type="match status" value="1"/>
</dbReference>
<gene>
    <name evidence="6" type="ORF">AM2010_699</name>
</gene>
<dbReference type="PROSITE" id="PS00211">
    <property type="entry name" value="ABC_TRANSPORTER_1"/>
    <property type="match status" value="1"/>
</dbReference>
<dbReference type="STRING" id="543877.AM2010_699"/>
<dbReference type="InterPro" id="IPR051309">
    <property type="entry name" value="ABCF_ATPase"/>
</dbReference>
<protein>
    <submittedName>
        <fullName evidence="6">ABC transporter</fullName>
    </submittedName>
</protein>
<feature type="domain" description="ABC transporter" evidence="5">
    <location>
        <begin position="12"/>
        <end position="221"/>
    </location>
</feature>
<accession>A0A0G3X6G8</accession>
<evidence type="ECO:0000313" key="6">
    <source>
        <dbReference type="EMBL" id="AKM06782.1"/>
    </source>
</evidence>
<dbReference type="EMBL" id="CP011805">
    <property type="protein sequence ID" value="AKM06782.1"/>
    <property type="molecule type" value="Genomic_DNA"/>
</dbReference>
<dbReference type="SUPFAM" id="SSF52540">
    <property type="entry name" value="P-loop containing nucleoside triphosphate hydrolases"/>
    <property type="match status" value="2"/>
</dbReference>
<feature type="compositionally biased region" description="Pro residues" evidence="4">
    <location>
        <begin position="525"/>
        <end position="534"/>
    </location>
</feature>
<dbReference type="PANTHER" id="PTHR42855">
    <property type="entry name" value="ABC TRANSPORTER ATP-BINDING SUBUNIT"/>
    <property type="match status" value="1"/>
</dbReference>
<dbReference type="InterPro" id="IPR003593">
    <property type="entry name" value="AAA+_ATPase"/>
</dbReference>
<evidence type="ECO:0000256" key="1">
    <source>
        <dbReference type="ARBA" id="ARBA00022741"/>
    </source>
</evidence>
<feature type="coiled-coil region" evidence="3">
    <location>
        <begin position="580"/>
        <end position="607"/>
    </location>
</feature>
<dbReference type="Pfam" id="PF00005">
    <property type="entry name" value="ABC_tran"/>
    <property type="match status" value="2"/>
</dbReference>
<keyword evidence="1" id="KW-0547">Nucleotide-binding</keyword>
<reference evidence="6 7" key="1">
    <citation type="submission" date="2015-06" db="EMBL/GenBank/DDBJ databases">
        <authorList>
            <person name="Kim K.M."/>
        </authorList>
    </citation>
    <scope>NUCLEOTIDE SEQUENCE [LARGE SCALE GENOMIC DNA]</scope>
    <source>
        <strain evidence="6 7">KCTC 22370</strain>
    </source>
</reference>
<dbReference type="GO" id="GO:0005524">
    <property type="term" value="F:ATP binding"/>
    <property type="evidence" value="ECO:0007669"/>
    <property type="project" value="UniProtKB-KW"/>
</dbReference>
<proteinExistence type="predicted"/>
<keyword evidence="2" id="KW-0067">ATP-binding</keyword>